<dbReference type="EMBL" id="JAPFFF010000014">
    <property type="protein sequence ID" value="KAK8870405.1"/>
    <property type="molecule type" value="Genomic_DNA"/>
</dbReference>
<accession>A0ABR2IYQ4</accession>
<dbReference type="Proteomes" id="UP001470230">
    <property type="component" value="Unassembled WGS sequence"/>
</dbReference>
<proteinExistence type="predicted"/>
<sequence length="476" mass="54510">MDGVMLKKFMIKKAQIAIKKIGSTNRARWVLFSPFDEITPSQFATQLQKFDVSLNPAEVYALWKKCGIKSRVMKFDDFVKFIYYEMPPTPYDNDSYLQFYELVRSRKHLFLQHFMGCDPESTGFIKITDFFDICHSLLPQSTDVEISLFCQNYDTQNNGTLNYFQMMSDFNTSSLNEKTKPVYEIKTPIRNVQDNMLIFSEDLARLPYSRGPGFGGRGQLDPEVFLGTNRNKSRRNSFSDVEAFPSDNFNYNNISRNTPRTPQTSRVVFQTSSKTPDELEKNQKRVSPKSVYTLPLNTSLETIMNAKQKLATSVSKIGSAQDFFTKWQNGTILGADDIHTGLLAELQYDFPIDLLHIIVQCNGGPFTLSEFVSMISDAEAWKTKKVDFTKLRRETEEDVVLTRIAQRTVGKPWEETVYEAATPKSFVEGLHKVNVYITENDIQTLYDRLGTNGLINAIKDKTKSLYVGELTENIPK</sequence>
<organism evidence="1 2">
    <name type="scientific">Tritrichomonas musculus</name>
    <dbReference type="NCBI Taxonomy" id="1915356"/>
    <lineage>
        <taxon>Eukaryota</taxon>
        <taxon>Metamonada</taxon>
        <taxon>Parabasalia</taxon>
        <taxon>Tritrichomonadida</taxon>
        <taxon>Tritrichomonadidae</taxon>
        <taxon>Tritrichomonas</taxon>
    </lineage>
</organism>
<protein>
    <recommendedName>
        <fullName evidence="3">EF-hand domain-containing protein</fullName>
    </recommendedName>
</protein>
<dbReference type="InterPro" id="IPR011992">
    <property type="entry name" value="EF-hand-dom_pair"/>
</dbReference>
<gene>
    <name evidence="1" type="ORF">M9Y10_008287</name>
</gene>
<dbReference type="SUPFAM" id="SSF47473">
    <property type="entry name" value="EF-hand"/>
    <property type="match status" value="1"/>
</dbReference>
<name>A0ABR2IYQ4_9EUKA</name>
<evidence type="ECO:0000313" key="1">
    <source>
        <dbReference type="EMBL" id="KAK8870405.1"/>
    </source>
</evidence>
<reference evidence="1 2" key="1">
    <citation type="submission" date="2024-04" db="EMBL/GenBank/DDBJ databases">
        <title>Tritrichomonas musculus Genome.</title>
        <authorList>
            <person name="Alves-Ferreira E."/>
            <person name="Grigg M."/>
            <person name="Lorenzi H."/>
            <person name="Galac M."/>
        </authorList>
    </citation>
    <scope>NUCLEOTIDE SEQUENCE [LARGE SCALE GENOMIC DNA]</scope>
    <source>
        <strain evidence="1 2">EAF2021</strain>
    </source>
</reference>
<evidence type="ECO:0008006" key="3">
    <source>
        <dbReference type="Google" id="ProtNLM"/>
    </source>
</evidence>
<keyword evidence="2" id="KW-1185">Reference proteome</keyword>
<comment type="caution">
    <text evidence="1">The sequence shown here is derived from an EMBL/GenBank/DDBJ whole genome shotgun (WGS) entry which is preliminary data.</text>
</comment>
<evidence type="ECO:0000313" key="2">
    <source>
        <dbReference type="Proteomes" id="UP001470230"/>
    </source>
</evidence>
<dbReference type="Gene3D" id="1.10.238.10">
    <property type="entry name" value="EF-hand"/>
    <property type="match status" value="1"/>
</dbReference>